<evidence type="ECO:0000313" key="1">
    <source>
        <dbReference type="EMBL" id="CCI11243.1"/>
    </source>
</evidence>
<comment type="caution">
    <text evidence="1">The sequence shown here is derived from an EMBL/GenBank/DDBJ whole genome shotgun (WGS) entry which is preliminary data.</text>
</comment>
<dbReference type="Proteomes" id="UP000053237">
    <property type="component" value="Unassembled WGS sequence"/>
</dbReference>
<dbReference type="InParanoid" id="A0A024FVP8"/>
<evidence type="ECO:0000313" key="2">
    <source>
        <dbReference type="Proteomes" id="UP000053237"/>
    </source>
</evidence>
<name>A0A024FVP8_9STRA</name>
<keyword evidence="2" id="KW-1185">Reference proteome</keyword>
<proteinExistence type="predicted"/>
<accession>A0A024FVP8</accession>
<organism evidence="1 2">
    <name type="scientific">Albugo candida</name>
    <dbReference type="NCBI Taxonomy" id="65357"/>
    <lineage>
        <taxon>Eukaryota</taxon>
        <taxon>Sar</taxon>
        <taxon>Stramenopiles</taxon>
        <taxon>Oomycota</taxon>
        <taxon>Peronosporomycetes</taxon>
        <taxon>Albuginales</taxon>
        <taxon>Albuginaceae</taxon>
        <taxon>Albugo</taxon>
    </lineage>
</organism>
<dbReference type="EMBL" id="CAIX01000879">
    <property type="protein sequence ID" value="CCI11243.1"/>
    <property type="molecule type" value="Genomic_DNA"/>
</dbReference>
<gene>
    <name evidence="1" type="ORF">BN9_126240</name>
</gene>
<protein>
    <submittedName>
        <fullName evidence="1">Uncharacterized protein</fullName>
    </submittedName>
</protein>
<sequence length="130" mass="14963">MCLDIRNGSITFNYQCNRQTTITRLNACVRFASAHVLLLRYRMYCVTKRTTPSGYINSPQTGVWRFYRDSNSKQLQVNDILIVSPNTTSGCPSSSLCRMKAPQYKRIHSGRRQRELRALYRHAISKVNAA</sequence>
<dbReference type="AlphaFoldDB" id="A0A024FVP8"/>
<reference evidence="1 2" key="1">
    <citation type="submission" date="2012-05" db="EMBL/GenBank/DDBJ databases">
        <title>Recombination and specialization in a pathogen metapopulation.</title>
        <authorList>
            <person name="Gardiner A."/>
            <person name="Kemen E."/>
            <person name="Schultz-Larsen T."/>
            <person name="MacLean D."/>
            <person name="Van Oosterhout C."/>
            <person name="Jones J.D.G."/>
        </authorList>
    </citation>
    <scope>NUCLEOTIDE SEQUENCE [LARGE SCALE GENOMIC DNA]</scope>
    <source>
        <strain evidence="1 2">Ac Nc2</strain>
    </source>
</reference>